<dbReference type="RefSeq" id="XP_016613016.1">
    <property type="nucleotide sequence ID" value="XM_016757007.1"/>
</dbReference>
<dbReference type="VEuPathDB" id="FungiDB:SPPG_08864"/>
<dbReference type="Proteomes" id="UP000053201">
    <property type="component" value="Unassembled WGS sequence"/>
</dbReference>
<evidence type="ECO:0000313" key="2">
    <source>
        <dbReference type="Proteomes" id="UP000053201"/>
    </source>
</evidence>
<organism evidence="1 2">
    <name type="scientific">Spizellomyces punctatus (strain DAOM BR117)</name>
    <dbReference type="NCBI Taxonomy" id="645134"/>
    <lineage>
        <taxon>Eukaryota</taxon>
        <taxon>Fungi</taxon>
        <taxon>Fungi incertae sedis</taxon>
        <taxon>Chytridiomycota</taxon>
        <taxon>Chytridiomycota incertae sedis</taxon>
        <taxon>Chytridiomycetes</taxon>
        <taxon>Spizellomycetales</taxon>
        <taxon>Spizellomycetaceae</taxon>
        <taxon>Spizellomyces</taxon>
    </lineage>
</organism>
<reference evidence="1 2" key="1">
    <citation type="submission" date="2009-08" db="EMBL/GenBank/DDBJ databases">
        <title>The Genome Sequence of Spizellomyces punctatus strain DAOM BR117.</title>
        <authorList>
            <consortium name="The Broad Institute Genome Sequencing Platform"/>
            <person name="Russ C."/>
            <person name="Cuomo C."/>
            <person name="Shea T."/>
            <person name="Young S.K."/>
            <person name="Zeng Q."/>
            <person name="Koehrsen M."/>
            <person name="Haas B."/>
            <person name="Borodovsky M."/>
            <person name="Guigo R."/>
            <person name="Alvarado L."/>
            <person name="Berlin A."/>
            <person name="Bochicchio J."/>
            <person name="Borenstein D."/>
            <person name="Chapman S."/>
            <person name="Chen Z."/>
            <person name="Engels R."/>
            <person name="Freedman E."/>
            <person name="Gellesch M."/>
            <person name="Goldberg J."/>
            <person name="Griggs A."/>
            <person name="Gujja S."/>
            <person name="Heiman D."/>
            <person name="Hepburn T."/>
            <person name="Howarth C."/>
            <person name="Jen D."/>
            <person name="Larson L."/>
            <person name="Lewis B."/>
            <person name="Mehta T."/>
            <person name="Park D."/>
            <person name="Pearson M."/>
            <person name="Roberts A."/>
            <person name="Saif S."/>
            <person name="Shenoy N."/>
            <person name="Sisk P."/>
            <person name="Stolte C."/>
            <person name="Sykes S."/>
            <person name="Thomson T."/>
            <person name="Walk T."/>
            <person name="White J."/>
            <person name="Yandava C."/>
            <person name="Burger G."/>
            <person name="Gray M.W."/>
            <person name="Holland P.W.H."/>
            <person name="King N."/>
            <person name="Lang F.B.F."/>
            <person name="Roger A.J."/>
            <person name="Ruiz-Trillo I."/>
            <person name="Lander E."/>
            <person name="Nusbaum C."/>
        </authorList>
    </citation>
    <scope>NUCLEOTIDE SEQUENCE [LARGE SCALE GENOMIC DNA]</scope>
    <source>
        <strain evidence="1 2">DAOM BR117</strain>
    </source>
</reference>
<accession>A0A0L0HV58</accession>
<keyword evidence="2" id="KW-1185">Reference proteome</keyword>
<sequence>MWSLDWYGGLSKRHLTALIISGCTHVTFPSNLHLQENIGVRVYPVVAHTCICGMATVQRSSGLPTLQGQCRRGYAWLFVRASHRQSVLPGSYPVSRHNRLFDV</sequence>
<name>A0A0L0HV58_SPIPD</name>
<proteinExistence type="predicted"/>
<dbReference type="GeneID" id="27691989"/>
<dbReference type="InParanoid" id="A0A0L0HV58"/>
<dbReference type="AlphaFoldDB" id="A0A0L0HV58"/>
<gene>
    <name evidence="1" type="ORF">SPPG_08864</name>
</gene>
<protein>
    <submittedName>
        <fullName evidence="1">Uncharacterized protein</fullName>
    </submittedName>
</protein>
<evidence type="ECO:0000313" key="1">
    <source>
        <dbReference type="EMBL" id="KND04977.1"/>
    </source>
</evidence>
<dbReference type="EMBL" id="KQ257450">
    <property type="protein sequence ID" value="KND04977.1"/>
    <property type="molecule type" value="Genomic_DNA"/>
</dbReference>